<reference evidence="2" key="3">
    <citation type="submission" date="2018-07" db="EMBL/GenBank/DDBJ databases">
        <title>WGS assembly of Glycine max.</title>
        <authorList>
            <person name="Schmutz J."/>
            <person name="Cannon S."/>
            <person name="Schlueter J."/>
            <person name="Ma J."/>
            <person name="Mitros T."/>
            <person name="Nelson W."/>
            <person name="Hyten D."/>
            <person name="Song Q."/>
            <person name="Thelen J."/>
            <person name="Cheng J."/>
            <person name="Xu D."/>
            <person name="Hellsten U."/>
            <person name="May G."/>
            <person name="Yu Y."/>
            <person name="Sakurai T."/>
            <person name="Umezawa T."/>
            <person name="Bhattacharyya M."/>
            <person name="Sandhu D."/>
            <person name="Valliyodan B."/>
            <person name="Lindquist E."/>
            <person name="Peto M."/>
            <person name="Grant D."/>
            <person name="Shu S."/>
            <person name="Goodstein D."/>
            <person name="Barry K."/>
            <person name="Futrell-Griggs M."/>
            <person name="Abernathy B."/>
            <person name="Du J."/>
            <person name="Tian Z."/>
            <person name="Zhu L."/>
            <person name="Gill N."/>
            <person name="Joshi T."/>
            <person name="Libault M."/>
            <person name="Sethuraman A."/>
            <person name="Zhang X."/>
            <person name="Shinozaki K."/>
            <person name="Nguyen H."/>
            <person name="Wing R."/>
            <person name="Cregan P."/>
            <person name="Specht J."/>
            <person name="Grimwood J."/>
            <person name="Rokhsar D."/>
            <person name="Stacey G."/>
            <person name="Shoemaker R."/>
            <person name="Jackson S."/>
        </authorList>
    </citation>
    <scope>NUCLEOTIDE SEQUENCE</scope>
    <source>
        <tissue evidence="2">Callus</tissue>
    </source>
</reference>
<dbReference type="EnsemblPlants" id="KRH00707">
    <property type="protein sequence ID" value="KRH00707"/>
    <property type="gene ID" value="GLYMA_18G230700"/>
</dbReference>
<dbReference type="Proteomes" id="UP000008827">
    <property type="component" value="Chromosome 18"/>
</dbReference>
<organism evidence="2">
    <name type="scientific">Glycine max</name>
    <name type="common">Soybean</name>
    <name type="synonym">Glycine hispida</name>
    <dbReference type="NCBI Taxonomy" id="3847"/>
    <lineage>
        <taxon>Eukaryota</taxon>
        <taxon>Viridiplantae</taxon>
        <taxon>Streptophyta</taxon>
        <taxon>Embryophyta</taxon>
        <taxon>Tracheophyta</taxon>
        <taxon>Spermatophyta</taxon>
        <taxon>Magnoliopsida</taxon>
        <taxon>eudicotyledons</taxon>
        <taxon>Gunneridae</taxon>
        <taxon>Pentapetalae</taxon>
        <taxon>rosids</taxon>
        <taxon>fabids</taxon>
        <taxon>Fabales</taxon>
        <taxon>Fabaceae</taxon>
        <taxon>Papilionoideae</taxon>
        <taxon>50 kb inversion clade</taxon>
        <taxon>NPAAA clade</taxon>
        <taxon>indigoferoid/millettioid clade</taxon>
        <taxon>Phaseoleae</taxon>
        <taxon>Glycine</taxon>
        <taxon>Glycine subgen. Soja</taxon>
    </lineage>
</organism>
<keyword evidence="4" id="KW-1185">Reference proteome</keyword>
<dbReference type="PANTHER" id="PTHR12203">
    <property type="entry name" value="KDEL LYS-ASP-GLU-LEU CONTAINING - RELATED"/>
    <property type="match status" value="1"/>
</dbReference>
<dbReference type="InterPro" id="IPR006598">
    <property type="entry name" value="CAP10"/>
</dbReference>
<reference evidence="3" key="2">
    <citation type="submission" date="2018-02" db="UniProtKB">
        <authorList>
            <consortium name="EnsemblPlants"/>
        </authorList>
    </citation>
    <scope>IDENTIFICATION</scope>
    <source>
        <strain evidence="3">Williams 82</strain>
    </source>
</reference>
<name>A0A0R0FC25_SOYBN</name>
<dbReference type="AlphaFoldDB" id="A0A0R0FC25"/>
<dbReference type="Gramene" id="KRH00707">
    <property type="protein sequence ID" value="KRH00707"/>
    <property type="gene ID" value="GLYMA_18G230700"/>
</dbReference>
<dbReference type="PANTHER" id="PTHR12203:SF85">
    <property type="entry name" value="GLYCOSYLTRANSFERASE FAMILY 90 PROTEIN"/>
    <property type="match status" value="1"/>
</dbReference>
<evidence type="ECO:0000313" key="3">
    <source>
        <dbReference type="EnsemblPlants" id="KRH00707"/>
    </source>
</evidence>
<dbReference type="SMART" id="SM00672">
    <property type="entry name" value="CAP10"/>
    <property type="match status" value="1"/>
</dbReference>
<reference evidence="2 3" key="1">
    <citation type="journal article" date="2010" name="Nature">
        <title>Genome sequence of the palaeopolyploid soybean.</title>
        <authorList>
            <person name="Schmutz J."/>
            <person name="Cannon S.B."/>
            <person name="Schlueter J."/>
            <person name="Ma J."/>
            <person name="Mitros T."/>
            <person name="Nelson W."/>
            <person name="Hyten D.L."/>
            <person name="Song Q."/>
            <person name="Thelen J.J."/>
            <person name="Cheng J."/>
            <person name="Xu D."/>
            <person name="Hellsten U."/>
            <person name="May G.D."/>
            <person name="Yu Y."/>
            <person name="Sakurai T."/>
            <person name="Umezawa T."/>
            <person name="Bhattacharyya M.K."/>
            <person name="Sandhu D."/>
            <person name="Valliyodan B."/>
            <person name="Lindquist E."/>
            <person name="Peto M."/>
            <person name="Grant D."/>
            <person name="Shu S."/>
            <person name="Goodstein D."/>
            <person name="Barry K."/>
            <person name="Futrell-Griggs M."/>
            <person name="Abernathy B."/>
            <person name="Du J."/>
            <person name="Tian Z."/>
            <person name="Zhu L."/>
            <person name="Gill N."/>
            <person name="Joshi T."/>
            <person name="Libault M."/>
            <person name="Sethuraman A."/>
            <person name="Zhang X.-C."/>
            <person name="Shinozaki K."/>
            <person name="Nguyen H.T."/>
            <person name="Wing R.A."/>
            <person name="Cregan P."/>
            <person name="Specht J."/>
            <person name="Grimwood J."/>
            <person name="Rokhsar D."/>
            <person name="Stacey G."/>
            <person name="Shoemaker R.C."/>
            <person name="Jackson S.A."/>
        </authorList>
    </citation>
    <scope>NUCLEOTIDE SEQUENCE</scope>
    <source>
        <strain evidence="3">cv. Williams 82</strain>
        <tissue evidence="2">Callus</tissue>
    </source>
</reference>
<proteinExistence type="predicted"/>
<evidence type="ECO:0000313" key="4">
    <source>
        <dbReference type="Proteomes" id="UP000008827"/>
    </source>
</evidence>
<evidence type="ECO:0000313" key="2">
    <source>
        <dbReference type="EMBL" id="KRH00707.1"/>
    </source>
</evidence>
<gene>
    <name evidence="2" type="ORF">GLYMA_18G230700</name>
</gene>
<dbReference type="InterPro" id="IPR051091">
    <property type="entry name" value="O-Glucosyltr/Glycosyltrsf_90"/>
</dbReference>
<evidence type="ECO:0000259" key="1">
    <source>
        <dbReference type="SMART" id="SM00672"/>
    </source>
</evidence>
<feature type="domain" description="Glycosyl transferase CAP10" evidence="1">
    <location>
        <begin position="141"/>
        <end position="325"/>
    </location>
</feature>
<dbReference type="EMBL" id="CM000851">
    <property type="protein sequence ID" value="KRH00707.1"/>
    <property type="molecule type" value="Genomic_DNA"/>
</dbReference>
<dbReference type="SMR" id="A0A0R0FC25"/>
<dbReference type="InParanoid" id="A0A0R0FC25"/>
<accession>A0A0R0FC25</accession>
<protein>
    <recommendedName>
        <fullName evidence="1">Glycosyl transferase CAP10 domain-containing protein</fullName>
    </recommendedName>
</protein>
<dbReference type="Pfam" id="PF05686">
    <property type="entry name" value="Glyco_transf_90"/>
    <property type="match status" value="2"/>
</dbReference>
<sequence length="366" mass="42981">MIDWSNYINRINHFKATSTNVSKTITTFRRQQTQYPLNCFNGGMTYTCPKDYYPTKLEQDQDSSTASTCPEYFKWIHEDLKPWKRTGITREMMERGRNVSYFRLVIKQGKAYAEMYADSYETRDVFTIWGILQLLRLYPGNVPDLELLFETGDKPVVGKEHFQGTPPPIFHYCGHKNAYDIVFPDWSFWGWAELAIKPWEALLQNIDEGNKKIKWKDRLPYAFWKGNTWHWDKEIAQGFQNTKLEDQYMHRSLVPRQHYWPISSNNQSMCNDIKYVVEWGNANPDKAEAIGKAGTNFIEENLKMKFVYDYMFHLLTEYARLLSFEPTIPAGAVEICSENFACPKNGLGWSIWLSPWSSHQVIHIHG</sequence>